<gene>
    <name evidence="2" type="ORF">M438DRAFT_349725</name>
</gene>
<keyword evidence="3" id="KW-1185">Reference proteome</keyword>
<dbReference type="Proteomes" id="UP000030706">
    <property type="component" value="Unassembled WGS sequence"/>
</dbReference>
<dbReference type="HOGENOM" id="CLU_2757375_0_0_1"/>
<feature type="chain" id="PRO_5001701892" description="Secreted protein" evidence="1">
    <location>
        <begin position="21"/>
        <end position="70"/>
    </location>
</feature>
<accession>A0A074X1X6</accession>
<dbReference type="GeneID" id="40748765"/>
<dbReference type="AlphaFoldDB" id="A0A074X1X6"/>
<evidence type="ECO:0000313" key="2">
    <source>
        <dbReference type="EMBL" id="KEQ79413.1"/>
    </source>
</evidence>
<proteinExistence type="predicted"/>
<dbReference type="PROSITE" id="PS51257">
    <property type="entry name" value="PROKAR_LIPOPROTEIN"/>
    <property type="match status" value="1"/>
</dbReference>
<dbReference type="EMBL" id="KL585006">
    <property type="protein sequence ID" value="KEQ79413.1"/>
    <property type="molecule type" value="Genomic_DNA"/>
</dbReference>
<name>A0A074X1X6_AURPU</name>
<feature type="signal peptide" evidence="1">
    <location>
        <begin position="1"/>
        <end position="20"/>
    </location>
</feature>
<evidence type="ECO:0008006" key="4">
    <source>
        <dbReference type="Google" id="ProtNLM"/>
    </source>
</evidence>
<protein>
    <recommendedName>
        <fullName evidence="4">Secreted protein</fullName>
    </recommendedName>
</protein>
<dbReference type="RefSeq" id="XP_029755600.1">
    <property type="nucleotide sequence ID" value="XM_029906459.1"/>
</dbReference>
<keyword evidence="1" id="KW-0732">Signal</keyword>
<sequence>MVQRLLFSLPLCFVLSLSYACPVAVGTLSRVLYDGFFYLPSRLGSIPGGLSLRLRMPCPSSKKGAPHFFG</sequence>
<reference evidence="2 3" key="1">
    <citation type="journal article" date="2014" name="BMC Genomics">
        <title>Genome sequencing of four Aureobasidium pullulans varieties: biotechnological potential, stress tolerance, and description of new species.</title>
        <authorList>
            <person name="Gostin Ar C."/>
            <person name="Ohm R.A."/>
            <person name="Kogej T."/>
            <person name="Sonjak S."/>
            <person name="Turk M."/>
            <person name="Zajc J."/>
            <person name="Zalar P."/>
            <person name="Grube M."/>
            <person name="Sun H."/>
            <person name="Han J."/>
            <person name="Sharma A."/>
            <person name="Chiniquy J."/>
            <person name="Ngan C.Y."/>
            <person name="Lipzen A."/>
            <person name="Barry K."/>
            <person name="Grigoriev I.V."/>
            <person name="Gunde-Cimerman N."/>
        </authorList>
    </citation>
    <scope>NUCLEOTIDE SEQUENCE [LARGE SCALE GENOMIC DNA]</scope>
    <source>
        <strain evidence="2 3">EXF-150</strain>
    </source>
</reference>
<evidence type="ECO:0000256" key="1">
    <source>
        <dbReference type="SAM" id="SignalP"/>
    </source>
</evidence>
<organism evidence="2 3">
    <name type="scientific">Aureobasidium pullulans EXF-150</name>
    <dbReference type="NCBI Taxonomy" id="1043002"/>
    <lineage>
        <taxon>Eukaryota</taxon>
        <taxon>Fungi</taxon>
        <taxon>Dikarya</taxon>
        <taxon>Ascomycota</taxon>
        <taxon>Pezizomycotina</taxon>
        <taxon>Dothideomycetes</taxon>
        <taxon>Dothideomycetidae</taxon>
        <taxon>Dothideales</taxon>
        <taxon>Saccotheciaceae</taxon>
        <taxon>Aureobasidium</taxon>
    </lineage>
</organism>
<evidence type="ECO:0000313" key="3">
    <source>
        <dbReference type="Proteomes" id="UP000030706"/>
    </source>
</evidence>